<dbReference type="Proteomes" id="UP000234752">
    <property type="component" value="Chromosome eg_2"/>
</dbReference>
<organism evidence="1 2">
    <name type="scientific">Niveispirillum cyanobacteriorum</name>
    <dbReference type="NCBI Taxonomy" id="1612173"/>
    <lineage>
        <taxon>Bacteria</taxon>
        <taxon>Pseudomonadati</taxon>
        <taxon>Pseudomonadota</taxon>
        <taxon>Alphaproteobacteria</taxon>
        <taxon>Rhodospirillales</taxon>
        <taxon>Azospirillaceae</taxon>
        <taxon>Niveispirillum</taxon>
    </lineage>
</organism>
<dbReference type="AlphaFoldDB" id="A0A2K9NFP0"/>
<proteinExistence type="predicted"/>
<dbReference type="KEGG" id="ncb:C0V82_16055"/>
<sequence length="158" mass="16643">MPFEAGTREFGFIVANVTDGLLPLVGAVGVAAFEGGDFGVVFAPDLGGGFIAGTGGRTGRGRVFRGVHVQPGIVPDAVHDGQEALLGHQAVGNQDLELFVEGVEEDAALDKAADGFGAGWDVGNPATPFVEHFQEIWRSPHLKKFSFFLHRLLSLIST</sequence>
<evidence type="ECO:0000313" key="2">
    <source>
        <dbReference type="Proteomes" id="UP000234752"/>
    </source>
</evidence>
<reference evidence="1 2" key="1">
    <citation type="submission" date="2017-12" db="EMBL/GenBank/DDBJ databases">
        <title>Genomes of bacteria within cyanobacterial aggregates.</title>
        <authorList>
            <person name="Cai H."/>
        </authorList>
    </citation>
    <scope>NUCLEOTIDE SEQUENCE [LARGE SCALE GENOMIC DNA]</scope>
    <source>
        <strain evidence="1 2">TH16</strain>
    </source>
</reference>
<keyword evidence="2" id="KW-1185">Reference proteome</keyword>
<accession>A0A2K9NFP0</accession>
<name>A0A2K9NFP0_9PROT</name>
<gene>
    <name evidence="1" type="ORF">C0V82_16055</name>
</gene>
<protein>
    <submittedName>
        <fullName evidence="1">Uncharacterized protein</fullName>
    </submittedName>
</protein>
<evidence type="ECO:0000313" key="1">
    <source>
        <dbReference type="EMBL" id="AUN31944.1"/>
    </source>
</evidence>
<dbReference type="EMBL" id="CP025612">
    <property type="protein sequence ID" value="AUN31944.1"/>
    <property type="molecule type" value="Genomic_DNA"/>
</dbReference>